<dbReference type="EMBL" id="CP034463">
    <property type="protein sequence ID" value="AZP23610.1"/>
    <property type="molecule type" value="Genomic_DNA"/>
</dbReference>
<feature type="transmembrane region" description="Helical" evidence="1">
    <location>
        <begin position="222"/>
        <end position="244"/>
    </location>
</feature>
<evidence type="ECO:0000313" key="3">
    <source>
        <dbReference type="Proteomes" id="UP000280197"/>
    </source>
</evidence>
<organism evidence="2 3">
    <name type="scientific">Streptomyces aquilus</name>
    <dbReference type="NCBI Taxonomy" id="2548456"/>
    <lineage>
        <taxon>Bacteria</taxon>
        <taxon>Bacillati</taxon>
        <taxon>Actinomycetota</taxon>
        <taxon>Actinomycetes</taxon>
        <taxon>Kitasatosporales</taxon>
        <taxon>Streptomycetaceae</taxon>
        <taxon>Streptomyces</taxon>
    </lineage>
</organism>
<keyword evidence="1" id="KW-1133">Transmembrane helix</keyword>
<sequence>MGGLRGAEWPPLRDLLRSGRQRMHGCAWLFLLLPCTWFVVPGLMVAYVFARSARVRAHRLFPPRAHRLYHDPQVTRLQKARALSAAAMTLALLVAYGKPEDFGEVEQQYVIRLMVTPPLLLLSAPLVIAVVYRWAPPHARPYMGQRVRAAGKAALWYVGAVTAISLIISIFALLEWKGLATDDVPWLVIPFMVSLFWLLFFLAFATGPAVRSGFNSAEVHAALPALLTCVLVWEFAIISLAAGGPPPGPPLVSVLAFVGGPASVCAVAWWEVHRLQTRHGVRLRG</sequence>
<dbReference type="AlphaFoldDB" id="A0A3Q9C6R1"/>
<feature type="transmembrane region" description="Helical" evidence="1">
    <location>
        <begin position="27"/>
        <end position="50"/>
    </location>
</feature>
<proteinExistence type="predicted"/>
<gene>
    <name evidence="2" type="ORF">EJC51_37535</name>
</gene>
<keyword evidence="3" id="KW-1185">Reference proteome</keyword>
<dbReference type="Proteomes" id="UP000280197">
    <property type="component" value="Chromosome"/>
</dbReference>
<feature type="transmembrane region" description="Helical" evidence="1">
    <location>
        <begin position="186"/>
        <end position="210"/>
    </location>
</feature>
<keyword evidence="1" id="KW-0472">Membrane</keyword>
<name>A0A3Q9C6R1_9ACTN</name>
<dbReference type="KEGG" id="saqu:EJC51_37535"/>
<keyword evidence="1" id="KW-0812">Transmembrane</keyword>
<feature type="transmembrane region" description="Helical" evidence="1">
    <location>
        <begin position="109"/>
        <end position="132"/>
    </location>
</feature>
<protein>
    <submittedName>
        <fullName evidence="2">Uncharacterized protein</fullName>
    </submittedName>
</protein>
<feature type="transmembrane region" description="Helical" evidence="1">
    <location>
        <begin position="80"/>
        <end position="97"/>
    </location>
</feature>
<feature type="transmembrane region" description="Helical" evidence="1">
    <location>
        <begin position="153"/>
        <end position="174"/>
    </location>
</feature>
<reference evidence="2 3" key="1">
    <citation type="submission" date="2018-12" db="EMBL/GenBank/DDBJ databases">
        <authorList>
            <person name="Li K."/>
        </authorList>
    </citation>
    <scope>NUCLEOTIDE SEQUENCE [LARGE SCALE GENOMIC DNA]</scope>
    <source>
        <strain evidence="3">CR22</strain>
    </source>
</reference>
<feature type="transmembrane region" description="Helical" evidence="1">
    <location>
        <begin position="250"/>
        <end position="270"/>
    </location>
</feature>
<accession>A0A3Q9C6R1</accession>
<evidence type="ECO:0000256" key="1">
    <source>
        <dbReference type="SAM" id="Phobius"/>
    </source>
</evidence>
<evidence type="ECO:0000313" key="2">
    <source>
        <dbReference type="EMBL" id="AZP23610.1"/>
    </source>
</evidence>